<dbReference type="OrthoDB" id="10265389at2759"/>
<keyword evidence="11" id="KW-1185">Reference proteome</keyword>
<accession>A0A9W4T0S3</accession>
<evidence type="ECO:0000313" key="11">
    <source>
        <dbReference type="Proteomes" id="UP001153678"/>
    </source>
</evidence>
<dbReference type="Pfam" id="PF10155">
    <property type="entry name" value="CNOT11"/>
    <property type="match status" value="1"/>
</dbReference>
<evidence type="ECO:0000256" key="8">
    <source>
        <dbReference type="ARBA" id="ARBA00023163"/>
    </source>
</evidence>
<keyword evidence="8" id="KW-0804">Transcription</keyword>
<dbReference type="Proteomes" id="UP001153678">
    <property type="component" value="Unassembled WGS sequence"/>
</dbReference>
<keyword evidence="5" id="KW-0963">Cytoplasm</keyword>
<evidence type="ECO:0000256" key="5">
    <source>
        <dbReference type="ARBA" id="ARBA00022490"/>
    </source>
</evidence>
<keyword evidence="9" id="KW-0539">Nucleus</keyword>
<proteinExistence type="inferred from homology"/>
<dbReference type="PANTHER" id="PTHR15975:SF0">
    <property type="entry name" value="CCR4-NOT TRANSCRIPTION COMPLEX SUBUNIT 11"/>
    <property type="match status" value="1"/>
</dbReference>
<dbReference type="GO" id="GO:0031047">
    <property type="term" value="P:regulatory ncRNA-mediated gene silencing"/>
    <property type="evidence" value="ECO:0007669"/>
    <property type="project" value="UniProtKB-KW"/>
</dbReference>
<organism evidence="10 11">
    <name type="scientific">Funneliformis geosporum</name>
    <dbReference type="NCBI Taxonomy" id="1117311"/>
    <lineage>
        <taxon>Eukaryota</taxon>
        <taxon>Fungi</taxon>
        <taxon>Fungi incertae sedis</taxon>
        <taxon>Mucoromycota</taxon>
        <taxon>Glomeromycotina</taxon>
        <taxon>Glomeromycetes</taxon>
        <taxon>Glomerales</taxon>
        <taxon>Glomeraceae</taxon>
        <taxon>Funneliformis</taxon>
    </lineage>
</organism>
<dbReference type="InterPro" id="IPR019312">
    <property type="entry name" value="CNOT11"/>
</dbReference>
<evidence type="ECO:0000313" key="10">
    <source>
        <dbReference type="EMBL" id="CAI2186244.1"/>
    </source>
</evidence>
<dbReference type="GO" id="GO:0030014">
    <property type="term" value="C:CCR4-NOT complex"/>
    <property type="evidence" value="ECO:0007669"/>
    <property type="project" value="InterPro"/>
</dbReference>
<evidence type="ECO:0000256" key="9">
    <source>
        <dbReference type="ARBA" id="ARBA00023242"/>
    </source>
</evidence>
<evidence type="ECO:0000256" key="6">
    <source>
        <dbReference type="ARBA" id="ARBA00023015"/>
    </source>
</evidence>
<sequence length="468" mass="54337">MTFEGISTFQYLLQIFDQPFENIAVAFRGIVPEQRRFDAACALMALLEDDKLQANERVVALYILYNLYNVVPIHQNPFLILFLNLYKALFSNLTLIKTNYDMLVEFRVEAMILADKGSQLADKSPVDVYKQFTHDDNSLIIDTEDINVAEFEYYLKQEFDVQLPSKEESPERHDDSTRPWSWAAIDELDVSESSYAPSRTPEIQHELQRLNIHDNDNEQDIEQEYDLITEFTSQDESRALMDKALQRALTLPEEEYILGQFKKNDKLVYQCDLSPERLPDLVENNPGIAVEALLQLKTSPQVHKQILSQYFILKNRFLNMLVAINDPERSQQSSMEPGSRMRSSMDVVNRLTTSFPLPPEFLHKYLSYCVRACEESQNRNIQDRQVRLVCVFLQSLIRNNIIDVNRFFIEIQAFCLQFSRIREAAGLFRFLLELQRNSVVDNAVLNVDIGEDINEEQNIDDPGKCDLS</sequence>
<reference evidence="10" key="1">
    <citation type="submission" date="2022-08" db="EMBL/GenBank/DDBJ databases">
        <authorList>
            <person name="Kallberg Y."/>
            <person name="Tangrot J."/>
            <person name="Rosling A."/>
        </authorList>
    </citation>
    <scope>NUCLEOTIDE SEQUENCE</scope>
    <source>
        <strain evidence="10">Wild A</strain>
    </source>
</reference>
<gene>
    <name evidence="10" type="ORF">FWILDA_LOCUS12478</name>
</gene>
<dbReference type="PANTHER" id="PTHR15975">
    <property type="entry name" value="CCR4-NOT TRANSCRIPTION COMPLEX SUBUNIT 11"/>
    <property type="match status" value="1"/>
</dbReference>
<evidence type="ECO:0000256" key="4">
    <source>
        <dbReference type="ARBA" id="ARBA00014872"/>
    </source>
</evidence>
<evidence type="ECO:0000256" key="3">
    <source>
        <dbReference type="ARBA" id="ARBA00008030"/>
    </source>
</evidence>
<evidence type="ECO:0000256" key="2">
    <source>
        <dbReference type="ARBA" id="ARBA00004496"/>
    </source>
</evidence>
<comment type="subcellular location">
    <subcellularLocation>
        <location evidence="2">Cytoplasm</location>
    </subcellularLocation>
    <subcellularLocation>
        <location evidence="1">Nucleus</location>
    </subcellularLocation>
</comment>
<evidence type="ECO:0000256" key="1">
    <source>
        <dbReference type="ARBA" id="ARBA00004123"/>
    </source>
</evidence>
<name>A0A9W4T0S3_9GLOM</name>
<keyword evidence="6" id="KW-0805">Transcription regulation</keyword>
<dbReference type="GO" id="GO:0005737">
    <property type="term" value="C:cytoplasm"/>
    <property type="evidence" value="ECO:0007669"/>
    <property type="project" value="UniProtKB-SubCell"/>
</dbReference>
<dbReference type="GO" id="GO:0005634">
    <property type="term" value="C:nucleus"/>
    <property type="evidence" value="ECO:0007669"/>
    <property type="project" value="UniProtKB-SubCell"/>
</dbReference>
<comment type="similarity">
    <text evidence="3">Belongs to the CNOT11 family.</text>
</comment>
<comment type="caution">
    <text evidence="10">The sequence shown here is derived from an EMBL/GenBank/DDBJ whole genome shotgun (WGS) entry which is preliminary data.</text>
</comment>
<dbReference type="EMBL" id="CAMKVN010004055">
    <property type="protein sequence ID" value="CAI2186244.1"/>
    <property type="molecule type" value="Genomic_DNA"/>
</dbReference>
<evidence type="ECO:0000256" key="7">
    <source>
        <dbReference type="ARBA" id="ARBA00023158"/>
    </source>
</evidence>
<dbReference type="AlphaFoldDB" id="A0A9W4T0S3"/>
<keyword evidence="7" id="KW-0943">RNA-mediated gene silencing</keyword>
<protein>
    <recommendedName>
        <fullName evidence="4">CCR4-NOT transcription complex subunit 11</fullName>
    </recommendedName>
</protein>